<gene>
    <name evidence="2" type="ORF">HYFRA_00012867</name>
</gene>
<dbReference type="Proteomes" id="UP000696280">
    <property type="component" value="Unassembled WGS sequence"/>
</dbReference>
<dbReference type="EMBL" id="CAJVRL010000088">
    <property type="protein sequence ID" value="CAG8959086.1"/>
    <property type="molecule type" value="Genomic_DNA"/>
</dbReference>
<name>A0A9N9L5U0_9HELO</name>
<evidence type="ECO:0000313" key="3">
    <source>
        <dbReference type="Proteomes" id="UP000696280"/>
    </source>
</evidence>
<sequence>MKFTLSAMTAGLATVTVAFPRQITHTDVEKLNIPPQSPELLAAFNALSKTILPAERAGNVPINPLQPRTLIARANVVLYITMDPNWTGRNEPLESAPGQCWTPAAQGISSLTFAFQELLTWMQLGGEIKLAPTDASILEQIQ</sequence>
<feature type="signal peptide" evidence="1">
    <location>
        <begin position="1"/>
        <end position="18"/>
    </location>
</feature>
<feature type="chain" id="PRO_5040513448" evidence="1">
    <location>
        <begin position="19"/>
        <end position="142"/>
    </location>
</feature>
<keyword evidence="3" id="KW-1185">Reference proteome</keyword>
<reference evidence="2" key="1">
    <citation type="submission" date="2021-07" db="EMBL/GenBank/DDBJ databases">
        <authorList>
            <person name="Durling M."/>
        </authorList>
    </citation>
    <scope>NUCLEOTIDE SEQUENCE</scope>
</reference>
<organism evidence="2 3">
    <name type="scientific">Hymenoscyphus fraxineus</name>
    <dbReference type="NCBI Taxonomy" id="746836"/>
    <lineage>
        <taxon>Eukaryota</taxon>
        <taxon>Fungi</taxon>
        <taxon>Dikarya</taxon>
        <taxon>Ascomycota</taxon>
        <taxon>Pezizomycotina</taxon>
        <taxon>Leotiomycetes</taxon>
        <taxon>Helotiales</taxon>
        <taxon>Helotiaceae</taxon>
        <taxon>Hymenoscyphus</taxon>
    </lineage>
</organism>
<protein>
    <submittedName>
        <fullName evidence="2">Uncharacterized protein</fullName>
    </submittedName>
</protein>
<accession>A0A9N9L5U0</accession>
<comment type="caution">
    <text evidence="2">The sequence shown here is derived from an EMBL/GenBank/DDBJ whole genome shotgun (WGS) entry which is preliminary data.</text>
</comment>
<dbReference type="AlphaFoldDB" id="A0A9N9L5U0"/>
<keyword evidence="1" id="KW-0732">Signal</keyword>
<proteinExistence type="predicted"/>
<evidence type="ECO:0000313" key="2">
    <source>
        <dbReference type="EMBL" id="CAG8959086.1"/>
    </source>
</evidence>
<evidence type="ECO:0000256" key="1">
    <source>
        <dbReference type="SAM" id="SignalP"/>
    </source>
</evidence>